<dbReference type="PANTHER" id="PTHR43400:SF10">
    <property type="entry name" value="3-OXOSTEROID 1-DEHYDROGENASE"/>
    <property type="match status" value="1"/>
</dbReference>
<feature type="region of interest" description="Disordered" evidence="10">
    <location>
        <begin position="568"/>
        <end position="597"/>
    </location>
</feature>
<dbReference type="EMBL" id="JACHMV010000001">
    <property type="protein sequence ID" value="MBB4777441.1"/>
    <property type="molecule type" value="Genomic_DNA"/>
</dbReference>
<accession>A0A7W7MZY5</accession>
<dbReference type="EMBL" id="BAAAHD010000078">
    <property type="protein sequence ID" value="GAA0593948.1"/>
    <property type="molecule type" value="Genomic_DNA"/>
</dbReference>
<reference evidence="12" key="1">
    <citation type="journal article" date="2014" name="Int. J. Syst. Evol. Microbiol.">
        <title>Complete genome of a new Firmicutes species belonging to the dominant human colonic microbiota ('Ruminococcus bicirculans') reveals two chromosomes and a selective capacity to utilize plant glucans.</title>
        <authorList>
            <consortium name="NISC Comparative Sequencing Program"/>
            <person name="Wegmann U."/>
            <person name="Louis P."/>
            <person name="Goesmann A."/>
            <person name="Henrissat B."/>
            <person name="Duncan S.H."/>
            <person name="Flint H.J."/>
        </authorList>
    </citation>
    <scope>NUCLEOTIDE SEQUENCE</scope>
    <source>
        <strain evidence="12">JCM 10667</strain>
    </source>
</reference>
<dbReference type="GO" id="GO:0008202">
    <property type="term" value="P:steroid metabolic process"/>
    <property type="evidence" value="ECO:0007669"/>
    <property type="project" value="UniProtKB-KW"/>
</dbReference>
<evidence type="ECO:0000313" key="14">
    <source>
        <dbReference type="Proteomes" id="UP000549343"/>
    </source>
</evidence>
<keyword evidence="2" id="KW-0285">Flavoprotein</keyword>
<dbReference type="SUPFAM" id="SSF51905">
    <property type="entry name" value="FAD/NAD(P)-binding domain"/>
    <property type="match status" value="1"/>
</dbReference>
<gene>
    <name evidence="13" type="ORF">F4557_005859</name>
    <name evidence="12" type="ORF">GCM10009546_65260</name>
</gene>
<keyword evidence="3" id="KW-0274">FAD</keyword>
<dbReference type="PRINTS" id="PR00411">
    <property type="entry name" value="PNDRDTASEI"/>
</dbReference>
<dbReference type="PANTHER" id="PTHR43400">
    <property type="entry name" value="FUMARATE REDUCTASE"/>
    <property type="match status" value="1"/>
</dbReference>
<keyword evidence="5" id="KW-0443">Lipid metabolism</keyword>
<comment type="similarity">
    <text evidence="7">Belongs to the FAD-dependent oxidoreductase 2 family. 3-oxosteroid dehydrogenase subfamily.</text>
</comment>
<evidence type="ECO:0000256" key="6">
    <source>
        <dbReference type="ARBA" id="ARBA00051951"/>
    </source>
</evidence>
<evidence type="ECO:0000313" key="13">
    <source>
        <dbReference type="EMBL" id="MBB4777441.1"/>
    </source>
</evidence>
<dbReference type="NCBIfam" id="NF009473">
    <property type="entry name" value="PRK12835.1"/>
    <property type="match status" value="1"/>
</dbReference>
<dbReference type="Gene3D" id="3.90.700.10">
    <property type="entry name" value="Succinate dehydrogenase/fumarate reductase flavoprotein, catalytic domain"/>
    <property type="match status" value="1"/>
</dbReference>
<dbReference type="InterPro" id="IPR003953">
    <property type="entry name" value="FAD-dep_OxRdtase_2_FAD-bd"/>
</dbReference>
<dbReference type="InterPro" id="IPR050315">
    <property type="entry name" value="FAD-oxidoreductase_2"/>
</dbReference>
<name>A0A7W7MZY5_9ACTN</name>
<dbReference type="Proteomes" id="UP000549343">
    <property type="component" value="Unassembled WGS sequence"/>
</dbReference>
<dbReference type="InterPro" id="IPR036188">
    <property type="entry name" value="FAD/NAD-bd_sf"/>
</dbReference>
<evidence type="ECO:0000256" key="4">
    <source>
        <dbReference type="ARBA" id="ARBA00023002"/>
    </source>
</evidence>
<comment type="cofactor">
    <cofactor evidence="1">
        <name>FAD</name>
        <dbReference type="ChEBI" id="CHEBI:57692"/>
    </cofactor>
</comment>
<comment type="catalytic activity">
    <reaction evidence="6">
        <text>a 3-oxosteroid + A = a 3-oxo-Delta(1)-steroid + AH2</text>
        <dbReference type="Rhea" id="RHEA:13329"/>
        <dbReference type="ChEBI" id="CHEBI:13193"/>
        <dbReference type="ChEBI" id="CHEBI:17499"/>
        <dbReference type="ChEBI" id="CHEBI:20156"/>
        <dbReference type="ChEBI" id="CHEBI:47788"/>
        <dbReference type="EC" id="1.3.99.4"/>
    </reaction>
</comment>
<evidence type="ECO:0000256" key="3">
    <source>
        <dbReference type="ARBA" id="ARBA00022827"/>
    </source>
</evidence>
<keyword evidence="4 13" id="KW-0560">Oxidoreductase</keyword>
<evidence type="ECO:0000313" key="15">
    <source>
        <dbReference type="Proteomes" id="UP001501427"/>
    </source>
</evidence>
<dbReference type="FunFam" id="3.50.50.60:FF:000208">
    <property type="entry name" value="3-ketosteroid dehydrogenase"/>
    <property type="match status" value="1"/>
</dbReference>
<evidence type="ECO:0000256" key="2">
    <source>
        <dbReference type="ARBA" id="ARBA00022630"/>
    </source>
</evidence>
<evidence type="ECO:0000256" key="7">
    <source>
        <dbReference type="ARBA" id="ARBA00061147"/>
    </source>
</evidence>
<comment type="caution">
    <text evidence="13">The sequence shown here is derived from an EMBL/GenBank/DDBJ whole genome shotgun (WGS) entry which is preliminary data.</text>
</comment>
<dbReference type="Gene3D" id="3.50.50.60">
    <property type="entry name" value="FAD/NAD(P)-binding domain"/>
    <property type="match status" value="2"/>
</dbReference>
<reference evidence="13 14" key="3">
    <citation type="submission" date="2020-08" db="EMBL/GenBank/DDBJ databases">
        <title>Sequencing the genomes of 1000 actinobacteria strains.</title>
        <authorList>
            <person name="Klenk H.-P."/>
        </authorList>
    </citation>
    <scope>NUCLEOTIDE SEQUENCE [LARGE SCALE GENOMIC DNA]</scope>
    <source>
        <strain evidence="13 14">DSM 44772</strain>
    </source>
</reference>
<evidence type="ECO:0000313" key="12">
    <source>
        <dbReference type="EMBL" id="GAA0593948.1"/>
    </source>
</evidence>
<evidence type="ECO:0000256" key="9">
    <source>
        <dbReference type="ARBA" id="ARBA00069709"/>
    </source>
</evidence>
<evidence type="ECO:0000256" key="1">
    <source>
        <dbReference type="ARBA" id="ARBA00001974"/>
    </source>
</evidence>
<feature type="domain" description="FAD-dependent oxidoreductase 2 FAD-binding" evidence="11">
    <location>
        <begin position="28"/>
        <end position="550"/>
    </location>
</feature>
<keyword evidence="15" id="KW-1185">Reference proteome</keyword>
<evidence type="ECO:0000256" key="5">
    <source>
        <dbReference type="ARBA" id="ARBA00023221"/>
    </source>
</evidence>
<organism evidence="13 14">
    <name type="scientific">Actinomadura livida</name>
    <dbReference type="NCBI Taxonomy" id="79909"/>
    <lineage>
        <taxon>Bacteria</taxon>
        <taxon>Bacillati</taxon>
        <taxon>Actinomycetota</taxon>
        <taxon>Actinomycetes</taxon>
        <taxon>Streptosporangiales</taxon>
        <taxon>Thermomonosporaceae</taxon>
        <taxon>Actinomadura</taxon>
    </lineage>
</organism>
<evidence type="ECO:0000259" key="11">
    <source>
        <dbReference type="Pfam" id="PF00890"/>
    </source>
</evidence>
<dbReference type="InterPro" id="IPR027477">
    <property type="entry name" value="Succ_DH/fumarate_Rdtase_cat_sf"/>
</dbReference>
<reference evidence="15" key="2">
    <citation type="journal article" date="2019" name="Int. J. Syst. Evol. Microbiol.">
        <title>The Global Catalogue of Microorganisms (GCM) 10K type strain sequencing project: providing services to taxonomists for standard genome sequencing and annotation.</title>
        <authorList>
            <consortium name="The Broad Institute Genomics Platform"/>
            <consortium name="The Broad Institute Genome Sequencing Center for Infectious Disease"/>
            <person name="Wu L."/>
            <person name="Ma J."/>
        </authorList>
    </citation>
    <scope>NUCLEOTIDE SEQUENCE [LARGE SCALE GENOMIC DNA]</scope>
    <source>
        <strain evidence="15">JCM 10667</strain>
    </source>
</reference>
<feature type="compositionally biased region" description="Acidic residues" evidence="10">
    <location>
        <begin position="570"/>
        <end position="586"/>
    </location>
</feature>
<keyword evidence="5" id="KW-0753">Steroid metabolism</keyword>
<dbReference type="GO" id="GO:0047571">
    <property type="term" value="F:3-oxosteroid 1-dehydrogenase activity"/>
    <property type="evidence" value="ECO:0007669"/>
    <property type="project" value="UniProtKB-EC"/>
</dbReference>
<reference evidence="12" key="4">
    <citation type="submission" date="2023-12" db="EMBL/GenBank/DDBJ databases">
        <authorList>
            <person name="Sun Q."/>
            <person name="Inoue M."/>
        </authorList>
    </citation>
    <scope>NUCLEOTIDE SEQUENCE</scope>
    <source>
        <strain evidence="12">JCM 10667</strain>
    </source>
</reference>
<dbReference type="Proteomes" id="UP001501427">
    <property type="component" value="Unassembled WGS sequence"/>
</dbReference>
<evidence type="ECO:0000256" key="8">
    <source>
        <dbReference type="ARBA" id="ARBA00066536"/>
    </source>
</evidence>
<protein>
    <recommendedName>
        <fullName evidence="9">3-oxosteroid 1-dehydrogenase</fullName>
        <ecNumber evidence="8">1.3.99.4</ecNumber>
    </recommendedName>
</protein>
<proteinExistence type="inferred from homology"/>
<feature type="compositionally biased region" description="Low complexity" evidence="10">
    <location>
        <begin position="587"/>
        <end position="597"/>
    </location>
</feature>
<sequence length="597" mass="64136">MSEANRGERGVVPPQKTQSQVDWDHEFDLVVVGSGGGGLTAALTAHDAGLSALIIEKGKRFGGSTALSGGGIWIPNNPTLKARGHDDSRESIRRYLDLLTEGRVPAARLDAFVDNGPAAMELIGKSKWMKFFWTKGYADYHPELEGGRALGRSIEAKPFDTRKLGEDEKYQRPNNMKGPLGLWVTAKDYHDLAMAKRTWAGRRASMVAAWRVSSNLIRRRHMSTGGRALVARLRMALKDAGVPLWLQTAMSELVTGEDGRVIGIVAARRDGTTLRIRARKGVLLATGGFDHNQEMRDKYLPEGGREDFAMGARENTGDGIRAGETLGAAVDLMDDAWWMPAVRHPAGATIPLVSERAIPRQVIVSADGTRFTNEAAPYVNFVHDQLEGGHVPAWFVMDAKARARYPFAQILPGAPIPKAFYDAGIAFKADTLDELAGQIGVPADGLAATVEKFNGYARDGKDPDFGRGDSAYDRYYGDPNLKNPNLDVVDTAPYYAFRLEVGDLGTKGGLVSDEHARVLREDGSVIEGLYVTGNSSASVMGNEYAGPGATIGPSMVFGYIAARHAAAETAGEETAGEETAGEETAGEETAGKAAEGS</sequence>
<dbReference type="AlphaFoldDB" id="A0A7W7MZY5"/>
<dbReference type="EC" id="1.3.99.4" evidence="8"/>
<dbReference type="Pfam" id="PF00890">
    <property type="entry name" value="FAD_binding_2"/>
    <property type="match status" value="1"/>
</dbReference>
<dbReference type="RefSeq" id="WP_184887882.1">
    <property type="nucleotide sequence ID" value="NZ_BAAAHD010000078.1"/>
</dbReference>
<evidence type="ECO:0000256" key="10">
    <source>
        <dbReference type="SAM" id="MobiDB-lite"/>
    </source>
</evidence>
<dbReference type="SUPFAM" id="SSF56425">
    <property type="entry name" value="Succinate dehydrogenase/fumarate reductase flavoprotein, catalytic domain"/>
    <property type="match status" value="1"/>
</dbReference>